<dbReference type="Proteomes" id="UP000308891">
    <property type="component" value="Unassembled WGS sequence"/>
</dbReference>
<organism evidence="3 4">
    <name type="scientific">Crenobacter intestini</name>
    <dbReference type="NCBI Taxonomy" id="2563443"/>
    <lineage>
        <taxon>Bacteria</taxon>
        <taxon>Pseudomonadati</taxon>
        <taxon>Pseudomonadota</taxon>
        <taxon>Betaproteobacteria</taxon>
        <taxon>Neisseriales</taxon>
        <taxon>Neisseriaceae</taxon>
        <taxon>Crenobacter</taxon>
    </lineage>
</organism>
<gene>
    <name evidence="3" type="ORF">E5K04_13220</name>
</gene>
<keyword evidence="1" id="KW-0472">Membrane</keyword>
<proteinExistence type="predicted"/>
<feature type="transmembrane region" description="Helical" evidence="1">
    <location>
        <begin position="190"/>
        <end position="210"/>
    </location>
</feature>
<evidence type="ECO:0000259" key="2">
    <source>
        <dbReference type="Pfam" id="PF18160"/>
    </source>
</evidence>
<feature type="domain" description="SMODS and SLOG-associating 2TM effector" evidence="2">
    <location>
        <begin position="19"/>
        <end position="203"/>
    </location>
</feature>
<dbReference type="NCBIfam" id="NF033631">
    <property type="entry name" value="SLATT_5"/>
    <property type="match status" value="1"/>
</dbReference>
<keyword evidence="1" id="KW-0812">Transmembrane</keyword>
<comment type="caution">
    <text evidence="3">The sequence shown here is derived from an EMBL/GenBank/DDBJ whole genome shotgun (WGS) entry which is preliminary data.</text>
</comment>
<feature type="transmembrane region" description="Helical" evidence="1">
    <location>
        <begin position="49"/>
        <end position="68"/>
    </location>
</feature>
<evidence type="ECO:0000256" key="1">
    <source>
        <dbReference type="SAM" id="Phobius"/>
    </source>
</evidence>
<feature type="transmembrane region" description="Helical" evidence="1">
    <location>
        <begin position="80"/>
        <end position="102"/>
    </location>
</feature>
<dbReference type="RefSeq" id="WP_136554885.1">
    <property type="nucleotide sequence ID" value="NZ_STGJ01000016.1"/>
</dbReference>
<keyword evidence="4" id="KW-1185">Reference proteome</keyword>
<dbReference type="OrthoDB" id="6401357at2"/>
<evidence type="ECO:0000313" key="4">
    <source>
        <dbReference type="Proteomes" id="UP000308891"/>
    </source>
</evidence>
<dbReference type="Pfam" id="PF18160">
    <property type="entry name" value="SLATT_5"/>
    <property type="match status" value="1"/>
</dbReference>
<evidence type="ECO:0000313" key="3">
    <source>
        <dbReference type="EMBL" id="TIC79697.1"/>
    </source>
</evidence>
<keyword evidence="1" id="KW-1133">Transmembrane helix</keyword>
<reference evidence="3 4" key="1">
    <citation type="submission" date="2019-04" db="EMBL/GenBank/DDBJ databases">
        <title>Crenobacter sp. nov.</title>
        <authorList>
            <person name="Shi S."/>
        </authorList>
    </citation>
    <scope>NUCLEOTIDE SEQUENCE [LARGE SCALE GENOMIC DNA]</scope>
    <source>
        <strain evidence="3 4">GY 70310</strain>
    </source>
</reference>
<dbReference type="EMBL" id="STGJ01000016">
    <property type="protein sequence ID" value="TIC79697.1"/>
    <property type="molecule type" value="Genomic_DNA"/>
</dbReference>
<dbReference type="AlphaFoldDB" id="A0A4T0UM93"/>
<protein>
    <submittedName>
        <fullName evidence="3">SLATT domain-containing protein</fullName>
    </submittedName>
</protein>
<sequence>MKKFISWITAGGERERAAKDAAEKLQMSMRTTAKCRYNASSRLQRQGKFSFFTTTVLSLGLVFIPLMQNAEVPLAFQANVLNMMQIFLGVAVLVYSVVIGTARYDMRAEQLTECGDKLKELIRSLDKDRELSNGSISGEKLATYQKHYSEIVTDVENHDRNDYRFATLEMVNDYFITGLPRLKLYTEAHLIRAFGFTLPIILMLMEVIFITDMMGATEILTPYLNGTAVKAKLTNHSSEVSSTSTEIIQYA</sequence>
<accession>A0A4T0UM93</accession>
<name>A0A4T0UM93_9NEIS</name>
<dbReference type="InterPro" id="IPR041115">
    <property type="entry name" value="SLATT_5"/>
</dbReference>